<feature type="domain" description="Reverse transcriptase" evidence="1">
    <location>
        <begin position="1"/>
        <end position="112"/>
    </location>
</feature>
<evidence type="ECO:0000313" key="3">
    <source>
        <dbReference type="Proteomes" id="UP000762676"/>
    </source>
</evidence>
<dbReference type="PROSITE" id="PS50878">
    <property type="entry name" value="RT_POL"/>
    <property type="match status" value="1"/>
</dbReference>
<proteinExistence type="predicted"/>
<protein>
    <submittedName>
        <fullName evidence="2">Reverse transcriptase</fullName>
    </submittedName>
</protein>
<reference evidence="2 3" key="1">
    <citation type="journal article" date="2021" name="Elife">
        <title>Chloroplast acquisition without the gene transfer in kleptoplastic sea slugs, Plakobranchus ocellatus.</title>
        <authorList>
            <person name="Maeda T."/>
            <person name="Takahashi S."/>
            <person name="Yoshida T."/>
            <person name="Shimamura S."/>
            <person name="Takaki Y."/>
            <person name="Nagai Y."/>
            <person name="Toyoda A."/>
            <person name="Suzuki Y."/>
            <person name="Arimoto A."/>
            <person name="Ishii H."/>
            <person name="Satoh N."/>
            <person name="Nishiyama T."/>
            <person name="Hasebe M."/>
            <person name="Maruyama T."/>
            <person name="Minagawa J."/>
            <person name="Obokata J."/>
            <person name="Shigenobu S."/>
        </authorList>
    </citation>
    <scope>NUCLEOTIDE SEQUENCE [LARGE SCALE GENOMIC DNA]</scope>
</reference>
<comment type="caution">
    <text evidence="2">The sequence shown here is derived from an EMBL/GenBank/DDBJ whole genome shotgun (WGS) entry which is preliminary data.</text>
</comment>
<dbReference type="InterPro" id="IPR000477">
    <property type="entry name" value="RT_dom"/>
</dbReference>
<dbReference type="GO" id="GO:0003964">
    <property type="term" value="F:RNA-directed DNA polymerase activity"/>
    <property type="evidence" value="ECO:0007669"/>
    <property type="project" value="UniProtKB-KW"/>
</dbReference>
<keyword evidence="2" id="KW-0695">RNA-directed DNA polymerase</keyword>
<name>A0AAV4JVB2_9GAST</name>
<sequence length="112" mass="12238">MDLTNAFGSIPHPVLTQLFRSLPLPDHLRQRLADIYTDNEWEFVCDEGPVQAHPVTCVQLGDGLSPIIFNLASEPLVRTAKGGQGINVLGQVIWTTVYADDTALLARTPGEL</sequence>
<accession>A0AAV4JVB2</accession>
<dbReference type="Proteomes" id="UP000762676">
    <property type="component" value="Unassembled WGS sequence"/>
</dbReference>
<evidence type="ECO:0000259" key="1">
    <source>
        <dbReference type="PROSITE" id="PS50878"/>
    </source>
</evidence>
<dbReference type="EMBL" id="BMAT01013995">
    <property type="protein sequence ID" value="GFS24486.1"/>
    <property type="molecule type" value="Genomic_DNA"/>
</dbReference>
<dbReference type="AlphaFoldDB" id="A0AAV4JVB2"/>
<keyword evidence="2" id="KW-0548">Nucleotidyltransferase</keyword>
<organism evidence="2 3">
    <name type="scientific">Elysia marginata</name>
    <dbReference type="NCBI Taxonomy" id="1093978"/>
    <lineage>
        <taxon>Eukaryota</taxon>
        <taxon>Metazoa</taxon>
        <taxon>Spiralia</taxon>
        <taxon>Lophotrochozoa</taxon>
        <taxon>Mollusca</taxon>
        <taxon>Gastropoda</taxon>
        <taxon>Heterobranchia</taxon>
        <taxon>Euthyneura</taxon>
        <taxon>Panpulmonata</taxon>
        <taxon>Sacoglossa</taxon>
        <taxon>Placobranchoidea</taxon>
        <taxon>Plakobranchidae</taxon>
        <taxon>Elysia</taxon>
    </lineage>
</organism>
<evidence type="ECO:0000313" key="2">
    <source>
        <dbReference type="EMBL" id="GFS24486.1"/>
    </source>
</evidence>
<keyword evidence="2" id="KW-0808">Transferase</keyword>
<dbReference type="Pfam" id="PF00078">
    <property type="entry name" value="RVT_1"/>
    <property type="match status" value="1"/>
</dbReference>
<gene>
    <name evidence="2" type="ORF">ElyMa_007004400</name>
</gene>
<keyword evidence="3" id="KW-1185">Reference proteome</keyword>